<dbReference type="InterPro" id="IPR013187">
    <property type="entry name" value="F-box-assoc_dom_typ3"/>
</dbReference>
<reference evidence="3" key="1">
    <citation type="submission" date="2023-02" db="EMBL/GenBank/DDBJ databases">
        <title>Genome of toxic invasive species Heracleum sosnowskyi carries increased number of genes despite the absence of recent whole-genome duplications.</title>
        <authorList>
            <person name="Schelkunov M."/>
            <person name="Shtratnikova V."/>
            <person name="Makarenko M."/>
            <person name="Klepikova A."/>
            <person name="Omelchenko D."/>
            <person name="Novikova G."/>
            <person name="Obukhova E."/>
            <person name="Bogdanov V."/>
            <person name="Penin A."/>
            <person name="Logacheva M."/>
        </authorList>
    </citation>
    <scope>NUCLEOTIDE SEQUENCE</scope>
    <source>
        <strain evidence="3">Hsosn_3</strain>
        <tissue evidence="3">Leaf</tissue>
    </source>
</reference>
<dbReference type="InterPro" id="IPR050796">
    <property type="entry name" value="SCF_F-box_component"/>
</dbReference>
<feature type="domain" description="F-box associated beta-propeller type 3" evidence="2">
    <location>
        <begin position="78"/>
        <end position="184"/>
    </location>
</feature>
<feature type="region of interest" description="Disordered" evidence="1">
    <location>
        <begin position="1"/>
        <end position="23"/>
    </location>
</feature>
<dbReference type="AlphaFoldDB" id="A0AAD8JFA4"/>
<evidence type="ECO:0000313" key="4">
    <source>
        <dbReference type="Proteomes" id="UP001237642"/>
    </source>
</evidence>
<reference evidence="3" key="2">
    <citation type="submission" date="2023-05" db="EMBL/GenBank/DDBJ databases">
        <authorList>
            <person name="Schelkunov M.I."/>
        </authorList>
    </citation>
    <scope>NUCLEOTIDE SEQUENCE</scope>
    <source>
        <strain evidence="3">Hsosn_3</strain>
        <tissue evidence="3">Leaf</tissue>
    </source>
</reference>
<name>A0AAD8JFA4_9APIA</name>
<evidence type="ECO:0000256" key="1">
    <source>
        <dbReference type="SAM" id="MobiDB-lite"/>
    </source>
</evidence>
<gene>
    <name evidence="3" type="ORF">POM88_001979</name>
</gene>
<dbReference type="Pfam" id="PF08268">
    <property type="entry name" value="FBA_3"/>
    <property type="match status" value="1"/>
</dbReference>
<evidence type="ECO:0000259" key="2">
    <source>
        <dbReference type="Pfam" id="PF08268"/>
    </source>
</evidence>
<dbReference type="PANTHER" id="PTHR31672">
    <property type="entry name" value="BNACNNG10540D PROTEIN"/>
    <property type="match status" value="1"/>
</dbReference>
<evidence type="ECO:0000313" key="3">
    <source>
        <dbReference type="EMBL" id="KAK1402374.1"/>
    </source>
</evidence>
<proteinExistence type="predicted"/>
<dbReference type="EMBL" id="JAUIZM010000001">
    <property type="protein sequence ID" value="KAK1402374.1"/>
    <property type="molecule type" value="Genomic_DNA"/>
</dbReference>
<comment type="caution">
    <text evidence="3">The sequence shown here is derived from an EMBL/GenBank/DDBJ whole genome shotgun (WGS) entry which is preliminary data.</text>
</comment>
<keyword evidence="4" id="KW-1185">Reference proteome</keyword>
<protein>
    <recommendedName>
        <fullName evidence="2">F-box associated beta-propeller type 3 domain-containing protein</fullName>
    </recommendedName>
</protein>
<dbReference type="PANTHER" id="PTHR31672:SF13">
    <property type="entry name" value="F-BOX PROTEIN CPR30-LIKE"/>
    <property type="match status" value="1"/>
</dbReference>
<dbReference type="Proteomes" id="UP001237642">
    <property type="component" value="Unassembled WGS sequence"/>
</dbReference>
<organism evidence="3 4">
    <name type="scientific">Heracleum sosnowskyi</name>
    <dbReference type="NCBI Taxonomy" id="360622"/>
    <lineage>
        <taxon>Eukaryota</taxon>
        <taxon>Viridiplantae</taxon>
        <taxon>Streptophyta</taxon>
        <taxon>Embryophyta</taxon>
        <taxon>Tracheophyta</taxon>
        <taxon>Spermatophyta</taxon>
        <taxon>Magnoliopsida</taxon>
        <taxon>eudicotyledons</taxon>
        <taxon>Gunneridae</taxon>
        <taxon>Pentapetalae</taxon>
        <taxon>asterids</taxon>
        <taxon>campanulids</taxon>
        <taxon>Apiales</taxon>
        <taxon>Apiaceae</taxon>
        <taxon>Apioideae</taxon>
        <taxon>apioid superclade</taxon>
        <taxon>Tordylieae</taxon>
        <taxon>Tordyliinae</taxon>
        <taxon>Heracleum</taxon>
    </lineage>
</organism>
<sequence length="228" mass="26073">MEINHLKPTFHPSPSHPFPQKTTPPFSQLRVVSKPALQDFFIDTCGEDSVKLTLPECMSVWGGVVPQVRVELYSVNAGSWKEIPFPKEIPYVDLINLFRCVFVDSGVFYFQGKKEIMSFDLHNEVFAMYQYPDSGERMSDVLDFDGSIAVIMKSGKMGSVLSLWTFDDIGGNFSWTKKFNIDPDLKIDYVHLYLGDGLFLAQDYGVGYFFYNDKKKENKKLVSSEKVR</sequence>
<accession>A0AAD8JFA4</accession>